<accession>A0A450VLD6</accession>
<dbReference type="SUPFAM" id="SSF52980">
    <property type="entry name" value="Restriction endonuclease-like"/>
    <property type="match status" value="1"/>
</dbReference>
<dbReference type="EMBL" id="CAADFG010000286">
    <property type="protein sequence ID" value="VFK02787.1"/>
    <property type="molecule type" value="Genomic_DNA"/>
</dbReference>
<evidence type="ECO:0000256" key="3">
    <source>
        <dbReference type="ARBA" id="ARBA00022763"/>
    </source>
</evidence>
<evidence type="ECO:0000256" key="1">
    <source>
        <dbReference type="ARBA" id="ARBA00022722"/>
    </source>
</evidence>
<protein>
    <submittedName>
        <fullName evidence="9">T/G mismatch-specific endonuclease</fullName>
    </submittedName>
</protein>
<keyword evidence="5" id="KW-0234">DNA repair</keyword>
<keyword evidence="2 9" id="KW-0255">Endonuclease</keyword>
<keyword evidence="1" id="KW-0540">Nuclease</keyword>
<evidence type="ECO:0000256" key="2">
    <source>
        <dbReference type="ARBA" id="ARBA00022759"/>
    </source>
</evidence>
<dbReference type="InterPro" id="IPR011335">
    <property type="entry name" value="Restrct_endonuc-II-like"/>
</dbReference>
<dbReference type="NCBIfam" id="TIGR00632">
    <property type="entry name" value="vsr"/>
    <property type="match status" value="1"/>
</dbReference>
<name>A0A450VLD6_9GAMM</name>
<evidence type="ECO:0000256" key="6">
    <source>
        <dbReference type="ARBA" id="ARBA00029466"/>
    </source>
</evidence>
<reference evidence="9" key="1">
    <citation type="submission" date="2019-02" db="EMBL/GenBank/DDBJ databases">
        <authorList>
            <person name="Gruber-Vodicka R. H."/>
            <person name="Seah K. B. B."/>
        </authorList>
    </citation>
    <scope>NUCLEOTIDE SEQUENCE</scope>
    <source>
        <strain evidence="9">BECK_SA2B12</strain>
        <strain evidence="8">BECK_SA2B15</strain>
        <strain evidence="7">BECK_SA2B20</strain>
    </source>
</reference>
<evidence type="ECO:0000256" key="5">
    <source>
        <dbReference type="ARBA" id="ARBA00023204"/>
    </source>
</evidence>
<evidence type="ECO:0000256" key="4">
    <source>
        <dbReference type="ARBA" id="ARBA00022801"/>
    </source>
</evidence>
<dbReference type="EMBL" id="CAADFJ010000286">
    <property type="protein sequence ID" value="VFK05609.1"/>
    <property type="molecule type" value="Genomic_DNA"/>
</dbReference>
<dbReference type="Pfam" id="PF03852">
    <property type="entry name" value="Vsr"/>
    <property type="match status" value="1"/>
</dbReference>
<keyword evidence="3" id="KW-0227">DNA damage</keyword>
<dbReference type="AlphaFoldDB" id="A0A450VLD6"/>
<dbReference type="GO" id="GO:0006298">
    <property type="term" value="P:mismatch repair"/>
    <property type="evidence" value="ECO:0007669"/>
    <property type="project" value="InterPro"/>
</dbReference>
<evidence type="ECO:0000313" key="9">
    <source>
        <dbReference type="EMBL" id="VFK05609.1"/>
    </source>
</evidence>
<dbReference type="InterPro" id="IPR004603">
    <property type="entry name" value="DNA_mismatch_endonuc_vsr"/>
</dbReference>
<evidence type="ECO:0000313" key="7">
    <source>
        <dbReference type="EMBL" id="VFK02597.1"/>
    </source>
</evidence>
<evidence type="ECO:0000313" key="8">
    <source>
        <dbReference type="EMBL" id="VFK02787.1"/>
    </source>
</evidence>
<dbReference type="Gene3D" id="3.40.960.10">
    <property type="entry name" value="VSR Endonuclease"/>
    <property type="match status" value="1"/>
</dbReference>
<keyword evidence="4" id="KW-0378">Hydrolase</keyword>
<proteinExistence type="inferred from homology"/>
<sequence>MGYRYRLHRKDLPGTPDIVFLARRKAIFVHGCFWHRHEGCRMTTTPKTRAAFWNEKFEANVEWDRRKFRELEDMGWKYLLVWQCKTRDEGDLKPRLSEFLGPTSIVRPFP</sequence>
<comment type="similarity">
    <text evidence="6">Belongs to the Vsr family.</text>
</comment>
<dbReference type="EMBL" id="CAADFI010000290">
    <property type="protein sequence ID" value="VFK02597.1"/>
    <property type="molecule type" value="Genomic_DNA"/>
</dbReference>
<organism evidence="9">
    <name type="scientific">Candidatus Kentrum eta</name>
    <dbReference type="NCBI Taxonomy" id="2126337"/>
    <lineage>
        <taxon>Bacteria</taxon>
        <taxon>Pseudomonadati</taxon>
        <taxon>Pseudomonadota</taxon>
        <taxon>Gammaproteobacteria</taxon>
        <taxon>Candidatus Kentrum</taxon>
    </lineage>
</organism>
<dbReference type="GO" id="GO:0016787">
    <property type="term" value="F:hydrolase activity"/>
    <property type="evidence" value="ECO:0007669"/>
    <property type="project" value="UniProtKB-KW"/>
</dbReference>
<gene>
    <name evidence="8" type="ORF">BECKH772A_GA0070896_102863</name>
    <name evidence="7" type="ORF">BECKH772B_GA0070898_102903</name>
    <name evidence="9" type="ORF">BECKH772C_GA0070978_102863</name>
</gene>
<dbReference type="GO" id="GO:0004519">
    <property type="term" value="F:endonuclease activity"/>
    <property type="evidence" value="ECO:0007669"/>
    <property type="project" value="UniProtKB-KW"/>
</dbReference>